<keyword evidence="2" id="KW-1185">Reference proteome</keyword>
<reference evidence="1 2" key="1">
    <citation type="submission" date="2018-11" db="EMBL/GenBank/DDBJ databases">
        <authorList>
            <person name="Wuyts S."/>
        </authorList>
    </citation>
    <scope>NUCLEOTIDE SEQUENCE [LARGE SCALE GENOMIC DNA]</scope>
    <source>
        <strain evidence="1">Lactobacillus mudanjiangensis AMBF249</strain>
    </source>
</reference>
<accession>A0A660E099</accession>
<dbReference type="Proteomes" id="UP000289996">
    <property type="component" value="Unassembled WGS sequence"/>
</dbReference>
<dbReference type="EMBL" id="UYIG01000057">
    <property type="protein sequence ID" value="VDG27834.1"/>
    <property type="molecule type" value="Genomic_DNA"/>
</dbReference>
<protein>
    <submittedName>
        <fullName evidence="1">Uncharacterized protein</fullName>
    </submittedName>
</protein>
<sequence length="61" mass="7147">MTQVTISKGTEWHRDISLIYARDHFLHGEIWRLKGMLALNESIEFNGWHITKVGNHNENSN</sequence>
<evidence type="ECO:0000313" key="2">
    <source>
        <dbReference type="Proteomes" id="UP000289996"/>
    </source>
</evidence>
<evidence type="ECO:0000313" key="1">
    <source>
        <dbReference type="EMBL" id="VDG27834.1"/>
    </source>
</evidence>
<gene>
    <name evidence="1" type="ORF">MUDAN_MDHGFNIF_02658</name>
</gene>
<dbReference type="AlphaFoldDB" id="A0A660E099"/>
<organism evidence="1 2">
    <name type="scientific">Lactiplantibacillus mudanjiangensis</name>
    <dbReference type="NCBI Taxonomy" id="1296538"/>
    <lineage>
        <taxon>Bacteria</taxon>
        <taxon>Bacillati</taxon>
        <taxon>Bacillota</taxon>
        <taxon>Bacilli</taxon>
        <taxon>Lactobacillales</taxon>
        <taxon>Lactobacillaceae</taxon>
        <taxon>Lactiplantibacillus</taxon>
    </lineage>
</organism>
<proteinExistence type="predicted"/>
<name>A0A660E099_9LACO</name>